<dbReference type="SMART" id="SM00020">
    <property type="entry name" value="Tryp_SPc"/>
    <property type="match status" value="1"/>
</dbReference>
<evidence type="ECO:0000256" key="2">
    <source>
        <dbReference type="ARBA" id="ARBA00024195"/>
    </source>
</evidence>
<comment type="similarity">
    <text evidence="2">Belongs to the peptidase S1 family. CLIP subfamily.</text>
</comment>
<organism evidence="4 5">
    <name type="scientific">Caerostris extrusa</name>
    <name type="common">Bark spider</name>
    <name type="synonym">Caerostris bankana</name>
    <dbReference type="NCBI Taxonomy" id="172846"/>
    <lineage>
        <taxon>Eukaryota</taxon>
        <taxon>Metazoa</taxon>
        <taxon>Ecdysozoa</taxon>
        <taxon>Arthropoda</taxon>
        <taxon>Chelicerata</taxon>
        <taxon>Arachnida</taxon>
        <taxon>Araneae</taxon>
        <taxon>Araneomorphae</taxon>
        <taxon>Entelegynae</taxon>
        <taxon>Araneoidea</taxon>
        <taxon>Araneidae</taxon>
        <taxon>Caerostris</taxon>
    </lineage>
</organism>
<dbReference type="SUPFAM" id="SSF50494">
    <property type="entry name" value="Trypsin-like serine proteases"/>
    <property type="match status" value="1"/>
</dbReference>
<dbReference type="InterPro" id="IPR043504">
    <property type="entry name" value="Peptidase_S1_PA_chymotrypsin"/>
</dbReference>
<sequence length="215" mass="24195">MTVERQTKPNHPFKGRWLVIPDCGRESTDRAPGSLAYRIVSTEFVRPLHRFPWMVQIRVAGEQWGSGSIITPSYVLTAAHVAKQIQVAASYSEDNEISLKDASVGIATQSKNKEFVSFRIHQIKLHPGFKSAGEHPIFDIALLKLKDVLIFSERLRPICLTRNLDLEKSSVNALIIGWGKMTKGGNSTSRLKQAVVPIVPNKMCRELHQENKKNR</sequence>
<dbReference type="Gene3D" id="2.40.10.10">
    <property type="entry name" value="Trypsin-like serine proteases"/>
    <property type="match status" value="1"/>
</dbReference>
<dbReference type="GO" id="GO:0006508">
    <property type="term" value="P:proteolysis"/>
    <property type="evidence" value="ECO:0007669"/>
    <property type="project" value="InterPro"/>
</dbReference>
<dbReference type="FunFam" id="2.40.10.10:FF:000068">
    <property type="entry name" value="transmembrane protease serine 2"/>
    <property type="match status" value="1"/>
</dbReference>
<keyword evidence="5" id="KW-1185">Reference proteome</keyword>
<evidence type="ECO:0000259" key="3">
    <source>
        <dbReference type="PROSITE" id="PS50240"/>
    </source>
</evidence>
<dbReference type="InterPro" id="IPR001254">
    <property type="entry name" value="Trypsin_dom"/>
</dbReference>
<dbReference type="PANTHER" id="PTHR24256">
    <property type="entry name" value="TRYPTASE-RELATED"/>
    <property type="match status" value="1"/>
</dbReference>
<name>A0AAV4N895_CAEEX</name>
<proteinExistence type="inferred from homology"/>
<gene>
    <name evidence="4" type="primary">AVEN_126778_1</name>
    <name evidence="4" type="ORF">CEXT_335051</name>
</gene>
<dbReference type="AlphaFoldDB" id="A0AAV4N895"/>
<protein>
    <recommendedName>
        <fullName evidence="3">Peptidase S1 domain-containing protein</fullName>
    </recommendedName>
</protein>
<keyword evidence="1" id="KW-1015">Disulfide bond</keyword>
<dbReference type="Proteomes" id="UP001054945">
    <property type="component" value="Unassembled WGS sequence"/>
</dbReference>
<reference evidence="4 5" key="1">
    <citation type="submission" date="2021-06" db="EMBL/GenBank/DDBJ databases">
        <title>Caerostris extrusa draft genome.</title>
        <authorList>
            <person name="Kono N."/>
            <person name="Arakawa K."/>
        </authorList>
    </citation>
    <scope>NUCLEOTIDE SEQUENCE [LARGE SCALE GENOMIC DNA]</scope>
</reference>
<dbReference type="PROSITE" id="PS50240">
    <property type="entry name" value="TRYPSIN_DOM"/>
    <property type="match status" value="1"/>
</dbReference>
<evidence type="ECO:0000313" key="4">
    <source>
        <dbReference type="EMBL" id="GIX80942.1"/>
    </source>
</evidence>
<dbReference type="InterPro" id="IPR051487">
    <property type="entry name" value="Ser/Thr_Proteases_Immune/Dev"/>
</dbReference>
<dbReference type="Pfam" id="PF00089">
    <property type="entry name" value="Trypsin"/>
    <property type="match status" value="1"/>
</dbReference>
<evidence type="ECO:0000256" key="1">
    <source>
        <dbReference type="ARBA" id="ARBA00023157"/>
    </source>
</evidence>
<accession>A0AAV4N895</accession>
<evidence type="ECO:0000313" key="5">
    <source>
        <dbReference type="Proteomes" id="UP001054945"/>
    </source>
</evidence>
<dbReference type="GO" id="GO:0004252">
    <property type="term" value="F:serine-type endopeptidase activity"/>
    <property type="evidence" value="ECO:0007669"/>
    <property type="project" value="InterPro"/>
</dbReference>
<dbReference type="EMBL" id="BPLR01003075">
    <property type="protein sequence ID" value="GIX80942.1"/>
    <property type="molecule type" value="Genomic_DNA"/>
</dbReference>
<dbReference type="InterPro" id="IPR009003">
    <property type="entry name" value="Peptidase_S1_PA"/>
</dbReference>
<feature type="domain" description="Peptidase S1" evidence="3">
    <location>
        <begin position="39"/>
        <end position="215"/>
    </location>
</feature>
<comment type="caution">
    <text evidence="4">The sequence shown here is derived from an EMBL/GenBank/DDBJ whole genome shotgun (WGS) entry which is preliminary data.</text>
</comment>